<evidence type="ECO:0000259" key="2">
    <source>
        <dbReference type="Pfam" id="PF00534"/>
    </source>
</evidence>
<dbReference type="PANTHER" id="PTHR12526">
    <property type="entry name" value="GLYCOSYLTRANSFERASE"/>
    <property type="match status" value="1"/>
</dbReference>
<dbReference type="PANTHER" id="PTHR12526:SF630">
    <property type="entry name" value="GLYCOSYLTRANSFERASE"/>
    <property type="match status" value="1"/>
</dbReference>
<dbReference type="Pfam" id="PF13439">
    <property type="entry name" value="Glyco_transf_4"/>
    <property type="match status" value="1"/>
</dbReference>
<dbReference type="CDD" id="cd03808">
    <property type="entry name" value="GT4_CapM-like"/>
    <property type="match status" value="1"/>
</dbReference>
<feature type="domain" description="Glycosyltransferase subfamily 4-like N-terminal" evidence="3">
    <location>
        <begin position="24"/>
        <end position="187"/>
    </location>
</feature>
<dbReference type="KEGG" id="bacg:D2962_11075"/>
<reference evidence="4 5" key="1">
    <citation type="submission" date="2018-10" db="EMBL/GenBank/DDBJ databases">
        <authorList>
            <person name="Zhang X."/>
        </authorList>
    </citation>
    <scope>NUCLEOTIDE SEQUENCE [LARGE SCALE GENOMIC DNA]</scope>
    <source>
        <strain evidence="4 5">SK-G1</strain>
    </source>
</reference>
<protein>
    <submittedName>
        <fullName evidence="4">Glycosyltransferase</fullName>
    </submittedName>
</protein>
<keyword evidence="1" id="KW-0472">Membrane</keyword>
<dbReference type="AlphaFoldDB" id="A0A3G2R6J6"/>
<proteinExistence type="predicted"/>
<keyword evidence="4" id="KW-0808">Transferase</keyword>
<dbReference type="GO" id="GO:0016757">
    <property type="term" value="F:glycosyltransferase activity"/>
    <property type="evidence" value="ECO:0007669"/>
    <property type="project" value="InterPro"/>
</dbReference>
<organism evidence="4 5">
    <name type="scientific">Biomaibacter acetigenes</name>
    <dbReference type="NCBI Taxonomy" id="2316383"/>
    <lineage>
        <taxon>Bacteria</taxon>
        <taxon>Bacillati</taxon>
        <taxon>Bacillota</taxon>
        <taxon>Clostridia</taxon>
        <taxon>Thermosediminibacterales</taxon>
        <taxon>Tepidanaerobacteraceae</taxon>
        <taxon>Biomaibacter</taxon>
    </lineage>
</organism>
<dbReference type="Gene3D" id="3.40.50.2000">
    <property type="entry name" value="Glycogen Phosphorylase B"/>
    <property type="match status" value="2"/>
</dbReference>
<dbReference type="InterPro" id="IPR001296">
    <property type="entry name" value="Glyco_trans_1"/>
</dbReference>
<evidence type="ECO:0000313" key="5">
    <source>
        <dbReference type="Proteomes" id="UP000280960"/>
    </source>
</evidence>
<accession>A0A3G2R6J6</accession>
<dbReference type="Pfam" id="PF00534">
    <property type="entry name" value="Glycos_transf_1"/>
    <property type="match status" value="1"/>
</dbReference>
<dbReference type="SUPFAM" id="SSF53756">
    <property type="entry name" value="UDP-Glycosyltransferase/glycogen phosphorylase"/>
    <property type="match status" value="1"/>
</dbReference>
<gene>
    <name evidence="4" type="ORF">D2962_11075</name>
</gene>
<name>A0A3G2R6J6_9FIRM</name>
<dbReference type="Proteomes" id="UP000280960">
    <property type="component" value="Chromosome"/>
</dbReference>
<dbReference type="EMBL" id="CP033169">
    <property type="protein sequence ID" value="AYO31072.1"/>
    <property type="molecule type" value="Genomic_DNA"/>
</dbReference>
<sequence length="404" mass="44801">MLTWRCITYMSKIKILEVVRDAEGGMKKHVETLLLGLNKDRFDIILACSRGQFNRSDLKDNIYNMYEISLGDRQSSWTLLKSLLELVRIIKKEKVNIIHAHGMACAVMGTVAGILAATPVIITTIHNFPAIKGTGIKQRLSNLLSGFLLKFNRRVIVVSRNLGDFISTLWNIHRDRVQVIYNGVDVEEIQKGSDRSPVAVSELHNSAATSLIILNISRLIPSKGVDVFLKAAAILIGNNSGEGISTDESRGNPPVLSDKPLFFIAGDGPQMPELKKMARNLGIEKNVRFLGFRKDIYNLIGLSDMVVLSSRNEGLGISILEALALKKPVIASNVGGIPEIITHGRTGQLVPPDDPEALADAMLYLIKNPEEGKKMALEGYKILIEKYSREIMLKELQDLFQDLY</sequence>
<keyword evidence="5" id="KW-1185">Reference proteome</keyword>
<feature type="domain" description="Glycosyl transferase family 1" evidence="2">
    <location>
        <begin position="206"/>
        <end position="381"/>
    </location>
</feature>
<keyword evidence="1" id="KW-1133">Transmembrane helix</keyword>
<evidence type="ECO:0000313" key="4">
    <source>
        <dbReference type="EMBL" id="AYO31072.1"/>
    </source>
</evidence>
<evidence type="ECO:0000259" key="3">
    <source>
        <dbReference type="Pfam" id="PF13439"/>
    </source>
</evidence>
<feature type="transmembrane region" description="Helical" evidence="1">
    <location>
        <begin position="98"/>
        <end position="122"/>
    </location>
</feature>
<evidence type="ECO:0000256" key="1">
    <source>
        <dbReference type="SAM" id="Phobius"/>
    </source>
</evidence>
<dbReference type="InterPro" id="IPR028098">
    <property type="entry name" value="Glyco_trans_4-like_N"/>
</dbReference>
<keyword evidence="1" id="KW-0812">Transmembrane</keyword>